<comment type="caution">
    <text evidence="1">The sequence shown here is derived from an EMBL/GenBank/DDBJ whole genome shotgun (WGS) entry which is preliminary data.</text>
</comment>
<organism evidence="1 2">
    <name type="scientific">Friedmanniomyces simplex</name>
    <dbReference type="NCBI Taxonomy" id="329884"/>
    <lineage>
        <taxon>Eukaryota</taxon>
        <taxon>Fungi</taxon>
        <taxon>Dikarya</taxon>
        <taxon>Ascomycota</taxon>
        <taxon>Pezizomycotina</taxon>
        <taxon>Dothideomycetes</taxon>
        <taxon>Dothideomycetidae</taxon>
        <taxon>Mycosphaerellales</taxon>
        <taxon>Teratosphaeriaceae</taxon>
        <taxon>Friedmanniomyces</taxon>
    </lineage>
</organism>
<protein>
    <submittedName>
        <fullName evidence="1">Uncharacterized protein</fullName>
    </submittedName>
</protein>
<reference evidence="1 2" key="1">
    <citation type="submission" date="2017-03" db="EMBL/GenBank/DDBJ databases">
        <title>Genomes of endolithic fungi from Antarctica.</title>
        <authorList>
            <person name="Coleine C."/>
            <person name="Masonjones S."/>
            <person name="Stajich J.E."/>
        </authorList>
    </citation>
    <scope>NUCLEOTIDE SEQUENCE [LARGE SCALE GENOMIC DNA]</scope>
    <source>
        <strain evidence="1 2">CCFEE 5184</strain>
    </source>
</reference>
<dbReference type="Proteomes" id="UP000309340">
    <property type="component" value="Unassembled WGS sequence"/>
</dbReference>
<keyword evidence="2" id="KW-1185">Reference proteome</keyword>
<dbReference type="OrthoDB" id="5358475at2759"/>
<evidence type="ECO:0000313" key="2">
    <source>
        <dbReference type="Proteomes" id="UP000309340"/>
    </source>
</evidence>
<dbReference type="AlphaFoldDB" id="A0A4U0W1U4"/>
<sequence>GDILSAGDYQWGQVRSQDMMITLQWLYEHYPGNQSQMLLDNMNFLHEKGLNWEDWYNKAAYFGQRMNEDLNSLKAVAVVRRFTHNDSLIQTAMDGVNWTMTYHGASSGTILADERLVGLAPYSGSELCTSVETMYSLSYLYGALGTNYYADRAELAAFNSLPAMLTPDWWGRQYMEEPNQPYAQNLSETPFYNTNSWGQTFGLEPNYPCFGDNALAHALLSPGTAKTILSGGNVTVSCTTGYPFLHTLSYIVTADAPMDFYVRVPAWAGSNSSVTVKFNASTPISPDPETGLHKVSLPEGTSNMSYTLSSIVRTEARENDTVAVYKGALLYALDVTNTNTSTLPKPYNDPSTFYNESYAPPQSMDWEYHNTSAWSYAIDPSTLGYHEPNDTSSYYTLANPIFAPGAPPGYITARACEIDWPLFLGSVPGYPPTGDAKKCLGDVKEVKLVPYASAKTHMAELPVIDLSS</sequence>
<name>A0A4U0W1U4_9PEZI</name>
<feature type="non-terminal residue" evidence="1">
    <location>
        <position position="1"/>
    </location>
</feature>
<dbReference type="STRING" id="329884.A0A4U0W1U4"/>
<dbReference type="EMBL" id="NAJQ01001651">
    <property type="protein sequence ID" value="TKA55095.1"/>
    <property type="molecule type" value="Genomic_DNA"/>
</dbReference>
<evidence type="ECO:0000313" key="1">
    <source>
        <dbReference type="EMBL" id="TKA55095.1"/>
    </source>
</evidence>
<proteinExistence type="predicted"/>
<accession>A0A4U0W1U4</accession>
<gene>
    <name evidence="1" type="ORF">B0A55_12718</name>
</gene>